<gene>
    <name evidence="1" type="ORF">BOTBODRAFT_642765</name>
</gene>
<dbReference type="Proteomes" id="UP000027195">
    <property type="component" value="Unassembled WGS sequence"/>
</dbReference>
<dbReference type="HOGENOM" id="CLU_2209592_0_0_1"/>
<protein>
    <submittedName>
        <fullName evidence="1">Uncharacterized protein</fullName>
    </submittedName>
</protein>
<dbReference type="EMBL" id="KL198079">
    <property type="protein sequence ID" value="KDQ09329.1"/>
    <property type="molecule type" value="Genomic_DNA"/>
</dbReference>
<keyword evidence="2" id="KW-1185">Reference proteome</keyword>
<dbReference type="InParanoid" id="A0A067M1D2"/>
<dbReference type="AlphaFoldDB" id="A0A067M1D2"/>
<evidence type="ECO:0000313" key="1">
    <source>
        <dbReference type="EMBL" id="KDQ09329.1"/>
    </source>
</evidence>
<name>A0A067M1D2_BOTB1</name>
<evidence type="ECO:0000313" key="2">
    <source>
        <dbReference type="Proteomes" id="UP000027195"/>
    </source>
</evidence>
<sequence>MDTISLGVSLVIWMSSLVNSKQQSRLINSHHVIQTQVLLIMRYPIKPVSFPANTVNPTKRYDWWCARVHVQRGNREKSGVMASIVCCQSRIDMIMESQQTPDTKINL</sequence>
<reference evidence="2" key="1">
    <citation type="journal article" date="2014" name="Proc. Natl. Acad. Sci. U.S.A.">
        <title>Extensive sampling of basidiomycete genomes demonstrates inadequacy of the white-rot/brown-rot paradigm for wood decay fungi.</title>
        <authorList>
            <person name="Riley R."/>
            <person name="Salamov A.A."/>
            <person name="Brown D.W."/>
            <person name="Nagy L.G."/>
            <person name="Floudas D."/>
            <person name="Held B.W."/>
            <person name="Levasseur A."/>
            <person name="Lombard V."/>
            <person name="Morin E."/>
            <person name="Otillar R."/>
            <person name="Lindquist E.A."/>
            <person name="Sun H."/>
            <person name="LaButti K.M."/>
            <person name="Schmutz J."/>
            <person name="Jabbour D."/>
            <person name="Luo H."/>
            <person name="Baker S.E."/>
            <person name="Pisabarro A.G."/>
            <person name="Walton J.D."/>
            <person name="Blanchette R.A."/>
            <person name="Henrissat B."/>
            <person name="Martin F."/>
            <person name="Cullen D."/>
            <person name="Hibbett D.S."/>
            <person name="Grigoriev I.V."/>
        </authorList>
    </citation>
    <scope>NUCLEOTIDE SEQUENCE [LARGE SCALE GENOMIC DNA]</scope>
    <source>
        <strain evidence="2">FD-172 SS1</strain>
    </source>
</reference>
<organism evidence="1 2">
    <name type="scientific">Botryobasidium botryosum (strain FD-172 SS1)</name>
    <dbReference type="NCBI Taxonomy" id="930990"/>
    <lineage>
        <taxon>Eukaryota</taxon>
        <taxon>Fungi</taxon>
        <taxon>Dikarya</taxon>
        <taxon>Basidiomycota</taxon>
        <taxon>Agaricomycotina</taxon>
        <taxon>Agaricomycetes</taxon>
        <taxon>Cantharellales</taxon>
        <taxon>Botryobasidiaceae</taxon>
        <taxon>Botryobasidium</taxon>
    </lineage>
</organism>
<accession>A0A067M1D2</accession>
<proteinExistence type="predicted"/>